<name>A0ABS4QPQ4_9NOCA</name>
<comment type="caution">
    <text evidence="3">The sequence shown here is derived from an EMBL/GenBank/DDBJ whole genome shotgun (WGS) entry which is preliminary data.</text>
</comment>
<protein>
    <submittedName>
        <fullName evidence="3">Uncharacterized protein (DUF2235 family)</fullName>
    </submittedName>
</protein>
<organism evidence="3 4">
    <name type="scientific">Nocardia goodfellowii</name>
    <dbReference type="NCBI Taxonomy" id="882446"/>
    <lineage>
        <taxon>Bacteria</taxon>
        <taxon>Bacillati</taxon>
        <taxon>Actinomycetota</taxon>
        <taxon>Actinomycetes</taxon>
        <taxon>Mycobacteriales</taxon>
        <taxon>Nocardiaceae</taxon>
        <taxon>Nocardia</taxon>
    </lineage>
</organism>
<dbReference type="PANTHER" id="PTHR33840">
    <property type="match status" value="1"/>
</dbReference>
<feature type="region of interest" description="Disordered" evidence="1">
    <location>
        <begin position="394"/>
        <end position="441"/>
    </location>
</feature>
<proteinExistence type="predicted"/>
<dbReference type="InterPro" id="IPR018712">
    <property type="entry name" value="Tle1-like_cat"/>
</dbReference>
<dbReference type="RefSeq" id="WP_209896914.1">
    <property type="nucleotide sequence ID" value="NZ_JAGGMR010000001.1"/>
</dbReference>
<evidence type="ECO:0000259" key="2">
    <source>
        <dbReference type="Pfam" id="PF09994"/>
    </source>
</evidence>
<evidence type="ECO:0000256" key="1">
    <source>
        <dbReference type="SAM" id="MobiDB-lite"/>
    </source>
</evidence>
<dbReference type="Proteomes" id="UP001519325">
    <property type="component" value="Unassembled WGS sequence"/>
</dbReference>
<evidence type="ECO:0000313" key="4">
    <source>
        <dbReference type="Proteomes" id="UP001519325"/>
    </source>
</evidence>
<keyword evidence="4" id="KW-1185">Reference proteome</keyword>
<accession>A0ABS4QPQ4</accession>
<reference evidence="3 4" key="1">
    <citation type="submission" date="2021-03" db="EMBL/GenBank/DDBJ databases">
        <title>Sequencing the genomes of 1000 actinobacteria strains.</title>
        <authorList>
            <person name="Klenk H.-P."/>
        </authorList>
    </citation>
    <scope>NUCLEOTIDE SEQUENCE [LARGE SCALE GENOMIC DNA]</scope>
    <source>
        <strain evidence="3 4">DSM 45516</strain>
    </source>
</reference>
<feature type="domain" description="T6SS Phospholipase effector Tle1-like catalytic" evidence="2">
    <location>
        <begin position="2"/>
        <end position="274"/>
    </location>
</feature>
<sequence>MKRLVVCCDGTWKAENSDTVSNIVKIAQTVQPQAPGPDGEPVRQHVIYVSGPGARGFTADRLIGGAFGLGLEANLSAAYWQVAVNWEPGDEIFVFGFSRGAYTARSLIGLIDRIGIMTPESMIGGFYPQAFRMYRRRGKNRLLPWRKPPVETDWEKFRAEHSHPRFDIDFIGVFDTVGALGVPGLTAWRHRFHNTDLSERVLCARQALAIDERRRNFEPCLWQVPVELGRKYRRIKRRGNDRVKQVWFEGVHSDIGGGYAECGLSDITLRWMVGEAEAEGLAFDRQRLDELSERCAGKEKHLLRHNSLGAAYVVLNALRTLRGAVSRLGPRGTIPPRFYWNSWRRMRVENDHGVLLASTVDETTNYGPYNLRQWQTELGGAVPAELIEKIPAPDASTVTPDTCDLSGPYEQSYRQPGEHLLQPGAAGERVTGEPVGPGALR</sequence>
<dbReference type="Pfam" id="PF09994">
    <property type="entry name" value="T6SS_Tle1-like_cat"/>
    <property type="match status" value="1"/>
</dbReference>
<dbReference type="EMBL" id="JAGGMR010000001">
    <property type="protein sequence ID" value="MBP2193692.1"/>
    <property type="molecule type" value="Genomic_DNA"/>
</dbReference>
<gene>
    <name evidence="3" type="ORF">BJ987_006593</name>
</gene>
<dbReference type="PANTHER" id="PTHR33840:SF1">
    <property type="entry name" value="TLE1 PHOSPHOLIPASE DOMAIN-CONTAINING PROTEIN"/>
    <property type="match status" value="1"/>
</dbReference>
<evidence type="ECO:0000313" key="3">
    <source>
        <dbReference type="EMBL" id="MBP2193692.1"/>
    </source>
</evidence>